<comment type="subcellular location">
    <subcellularLocation>
        <location evidence="4">Cytoplasm</location>
    </subcellularLocation>
</comment>
<sequence length="100" mass="11773">MNDAHFNIISKDKNSITVEMINYDNTLLRPLVEEISRDDSVDEIHYYIKHPNLDNPQIHVKVKSGKPQSAIKKSIRRIDRIYNSLIDDLEREEKRLNVSK</sequence>
<dbReference type="EC" id="2.7.7.6" evidence="4"/>
<reference evidence="6 7" key="1">
    <citation type="submission" date="2017-04" db="EMBL/GenBank/DDBJ databases">
        <authorList>
            <person name="Varghese N."/>
            <person name="Submissions S."/>
        </authorList>
    </citation>
    <scope>NUCLEOTIDE SEQUENCE [LARGE SCALE GENOMIC DNA]</scope>
    <source>
        <strain evidence="6 7">DSM 9789</strain>
    </source>
</reference>
<dbReference type="Gene3D" id="3.30.1360.10">
    <property type="entry name" value="RNA polymerase, RBP11-like subunit"/>
    <property type="match status" value="1"/>
</dbReference>
<comment type="catalytic activity">
    <reaction evidence="4">
        <text>RNA(n) + a ribonucleoside 5'-triphosphate = RNA(n+1) + diphosphate</text>
        <dbReference type="Rhea" id="RHEA:21248"/>
        <dbReference type="Rhea" id="RHEA-COMP:14527"/>
        <dbReference type="Rhea" id="RHEA-COMP:17342"/>
        <dbReference type="ChEBI" id="CHEBI:33019"/>
        <dbReference type="ChEBI" id="CHEBI:61557"/>
        <dbReference type="ChEBI" id="CHEBI:140395"/>
        <dbReference type="EC" id="2.7.7.6"/>
    </reaction>
</comment>
<evidence type="ECO:0000256" key="4">
    <source>
        <dbReference type="HAMAP-Rule" id="MF_00261"/>
    </source>
</evidence>
<dbReference type="InterPro" id="IPR022905">
    <property type="entry name" value="Rpo11-like"/>
</dbReference>
<dbReference type="GO" id="GO:0005737">
    <property type="term" value="C:cytoplasm"/>
    <property type="evidence" value="ECO:0007669"/>
    <property type="project" value="UniProtKB-SubCell"/>
</dbReference>
<evidence type="ECO:0000313" key="6">
    <source>
        <dbReference type="EMBL" id="SMD30700.1"/>
    </source>
</evidence>
<dbReference type="EMBL" id="FWYE01000001">
    <property type="protein sequence ID" value="SMD30700.1"/>
    <property type="molecule type" value="Genomic_DNA"/>
</dbReference>
<evidence type="ECO:0000259" key="5">
    <source>
        <dbReference type="Pfam" id="PF13656"/>
    </source>
</evidence>
<dbReference type="InterPro" id="IPR009025">
    <property type="entry name" value="RBP11-like_dimer"/>
</dbReference>
<keyword evidence="1 4" id="KW-0240">DNA-directed RNA polymerase</keyword>
<protein>
    <recommendedName>
        <fullName evidence="4">DNA-directed RNA polymerase subunit Rpo11</fullName>
        <ecNumber evidence="4">2.7.7.6</ecNumber>
    </recommendedName>
    <alternativeName>
        <fullName evidence="4">DNA-directed RNA polymerase subunit L</fullName>
    </alternativeName>
</protein>
<evidence type="ECO:0000256" key="2">
    <source>
        <dbReference type="ARBA" id="ARBA00022490"/>
    </source>
</evidence>
<name>A0A8G2L788_PICTO</name>
<accession>A0A8G2L788</accession>
<comment type="function">
    <text evidence="4">DNA-dependent RNA polymerase (RNAP) catalyzes the transcription of DNA into RNA using the four ribonucleoside triphosphates as substrates.</text>
</comment>
<keyword evidence="4" id="KW-0808">Transferase</keyword>
<keyword evidence="2 4" id="KW-0963">Cytoplasm</keyword>
<keyword evidence="7" id="KW-1185">Reference proteome</keyword>
<feature type="domain" description="DNA-directed RNA polymerase RBP11-like dimerisation" evidence="5">
    <location>
        <begin position="16"/>
        <end position="87"/>
    </location>
</feature>
<dbReference type="GO" id="GO:0003899">
    <property type="term" value="F:DNA-directed RNA polymerase activity"/>
    <property type="evidence" value="ECO:0007669"/>
    <property type="project" value="UniProtKB-UniRule"/>
</dbReference>
<evidence type="ECO:0000256" key="3">
    <source>
        <dbReference type="ARBA" id="ARBA00023163"/>
    </source>
</evidence>
<dbReference type="OrthoDB" id="24205at2157"/>
<comment type="similarity">
    <text evidence="4">Belongs to the archaeal Rpo11/eukaryotic RPB11/RPC19 RNA polymerase subunit family.</text>
</comment>
<proteinExistence type="inferred from homology"/>
<evidence type="ECO:0000256" key="1">
    <source>
        <dbReference type="ARBA" id="ARBA00022478"/>
    </source>
</evidence>
<keyword evidence="3 4" id="KW-0804">Transcription</keyword>
<dbReference type="HAMAP" id="MF_00261">
    <property type="entry name" value="RNApol_arch_Rpo11"/>
    <property type="match status" value="1"/>
</dbReference>
<evidence type="ECO:0000313" key="7">
    <source>
        <dbReference type="Proteomes" id="UP000192315"/>
    </source>
</evidence>
<dbReference type="NCBIfam" id="NF002241">
    <property type="entry name" value="PRK01146.2-5"/>
    <property type="match status" value="1"/>
</dbReference>
<keyword evidence="4" id="KW-0548">Nucleotidyltransferase</keyword>
<dbReference type="GeneID" id="2843957"/>
<dbReference type="GO" id="GO:0006351">
    <property type="term" value="P:DNA-templated transcription"/>
    <property type="evidence" value="ECO:0007669"/>
    <property type="project" value="UniProtKB-UniRule"/>
</dbReference>
<dbReference type="InterPro" id="IPR036603">
    <property type="entry name" value="RBP11-like"/>
</dbReference>
<comment type="subunit">
    <text evidence="4">Part of the RNA polymerase complex.</text>
</comment>
<dbReference type="PROSITE" id="PS01154">
    <property type="entry name" value="RNA_POL_L_13KD"/>
    <property type="match status" value="1"/>
</dbReference>
<dbReference type="SMR" id="A0A8G2L788"/>
<gene>
    <name evidence="4" type="primary">rpo11</name>
    <name evidence="4" type="synonym">rpoL</name>
    <name evidence="6" type="ORF">SAMN02745355_0594</name>
</gene>
<dbReference type="GO" id="GO:0046983">
    <property type="term" value="F:protein dimerization activity"/>
    <property type="evidence" value="ECO:0007669"/>
    <property type="project" value="InterPro"/>
</dbReference>
<dbReference type="InterPro" id="IPR008193">
    <property type="entry name" value="RNA_pol_Rpb11_13-16kDa_CS"/>
</dbReference>
<comment type="caution">
    <text evidence="6">The sequence shown here is derived from an EMBL/GenBank/DDBJ whole genome shotgun (WGS) entry which is preliminary data.</text>
</comment>
<dbReference type="Proteomes" id="UP000192315">
    <property type="component" value="Unassembled WGS sequence"/>
</dbReference>
<dbReference type="GO" id="GO:0003677">
    <property type="term" value="F:DNA binding"/>
    <property type="evidence" value="ECO:0007669"/>
    <property type="project" value="InterPro"/>
</dbReference>
<dbReference type="RefSeq" id="WP_011177214.1">
    <property type="nucleotide sequence ID" value="NC_005877.1"/>
</dbReference>
<dbReference type="AlphaFoldDB" id="A0A8G2L788"/>
<dbReference type="Pfam" id="PF13656">
    <property type="entry name" value="RNA_pol_L_2"/>
    <property type="match status" value="1"/>
</dbReference>
<dbReference type="GO" id="GO:0000428">
    <property type="term" value="C:DNA-directed RNA polymerase complex"/>
    <property type="evidence" value="ECO:0007669"/>
    <property type="project" value="UniProtKB-KW"/>
</dbReference>
<organism evidence="6 7">
    <name type="scientific">Picrophilus torridus (strain ATCC 700027 / DSM 9790 / JCM 10055 / NBRC 100828 / KAW 2/3)</name>
    <dbReference type="NCBI Taxonomy" id="1122961"/>
    <lineage>
        <taxon>Archaea</taxon>
        <taxon>Methanobacteriati</taxon>
        <taxon>Thermoplasmatota</taxon>
        <taxon>Thermoplasmata</taxon>
        <taxon>Thermoplasmatales</taxon>
        <taxon>Picrophilaceae</taxon>
        <taxon>Picrophilus</taxon>
    </lineage>
</organism>
<dbReference type="SUPFAM" id="SSF55257">
    <property type="entry name" value="RBP11-like subunits of RNA polymerase"/>
    <property type="match status" value="1"/>
</dbReference>